<evidence type="ECO:0000313" key="2">
    <source>
        <dbReference type="EMBL" id="GFN75798.1"/>
    </source>
</evidence>
<gene>
    <name evidence="2" type="ORF">PoB_000230400</name>
</gene>
<accession>A0AAV3Y0Q2</accession>
<dbReference type="AlphaFoldDB" id="A0AAV3Y0Q2"/>
<sequence>MVVVAIDAAVVDREATARIDYILVIGAGNALLNGLAFTAERGRCGREWDGRGRGLAHRGGEKLKSGMGQENRRSRARGVGVGGERESEDGGGIATCAVL</sequence>
<feature type="compositionally biased region" description="Basic and acidic residues" evidence="1">
    <location>
        <begin position="50"/>
        <end position="64"/>
    </location>
</feature>
<reference evidence="2 3" key="1">
    <citation type="journal article" date="2021" name="Elife">
        <title>Chloroplast acquisition without the gene transfer in kleptoplastic sea slugs, Plakobranchus ocellatus.</title>
        <authorList>
            <person name="Maeda T."/>
            <person name="Takahashi S."/>
            <person name="Yoshida T."/>
            <person name="Shimamura S."/>
            <person name="Takaki Y."/>
            <person name="Nagai Y."/>
            <person name="Toyoda A."/>
            <person name="Suzuki Y."/>
            <person name="Arimoto A."/>
            <person name="Ishii H."/>
            <person name="Satoh N."/>
            <person name="Nishiyama T."/>
            <person name="Hasebe M."/>
            <person name="Maruyama T."/>
            <person name="Minagawa J."/>
            <person name="Obokata J."/>
            <person name="Shigenobu S."/>
        </authorList>
    </citation>
    <scope>NUCLEOTIDE SEQUENCE [LARGE SCALE GENOMIC DNA]</scope>
</reference>
<name>A0AAV3Y0Q2_9GAST</name>
<keyword evidence="3" id="KW-1185">Reference proteome</keyword>
<dbReference type="Proteomes" id="UP000735302">
    <property type="component" value="Unassembled WGS sequence"/>
</dbReference>
<comment type="caution">
    <text evidence="2">The sequence shown here is derived from an EMBL/GenBank/DDBJ whole genome shotgun (WGS) entry which is preliminary data.</text>
</comment>
<organism evidence="2 3">
    <name type="scientific">Plakobranchus ocellatus</name>
    <dbReference type="NCBI Taxonomy" id="259542"/>
    <lineage>
        <taxon>Eukaryota</taxon>
        <taxon>Metazoa</taxon>
        <taxon>Spiralia</taxon>
        <taxon>Lophotrochozoa</taxon>
        <taxon>Mollusca</taxon>
        <taxon>Gastropoda</taxon>
        <taxon>Heterobranchia</taxon>
        <taxon>Euthyneura</taxon>
        <taxon>Panpulmonata</taxon>
        <taxon>Sacoglossa</taxon>
        <taxon>Placobranchoidea</taxon>
        <taxon>Plakobranchidae</taxon>
        <taxon>Plakobranchus</taxon>
    </lineage>
</organism>
<evidence type="ECO:0000256" key="1">
    <source>
        <dbReference type="SAM" id="MobiDB-lite"/>
    </source>
</evidence>
<protein>
    <submittedName>
        <fullName evidence="2">Uncharacterized protein</fullName>
    </submittedName>
</protein>
<dbReference type="EMBL" id="BLXT01000298">
    <property type="protein sequence ID" value="GFN75798.1"/>
    <property type="molecule type" value="Genomic_DNA"/>
</dbReference>
<proteinExistence type="predicted"/>
<feature type="region of interest" description="Disordered" evidence="1">
    <location>
        <begin position="50"/>
        <end position="91"/>
    </location>
</feature>
<evidence type="ECO:0000313" key="3">
    <source>
        <dbReference type="Proteomes" id="UP000735302"/>
    </source>
</evidence>